<dbReference type="Pfam" id="PF09588">
    <property type="entry name" value="YqaJ"/>
    <property type="match status" value="1"/>
</dbReference>
<dbReference type="Gene3D" id="3.90.320.10">
    <property type="match status" value="1"/>
</dbReference>
<accession>A0A850CBK5</accession>
<dbReference type="PANTHER" id="PTHR46609">
    <property type="entry name" value="EXONUCLEASE, PHAGE-TYPE/RECB, C-TERMINAL DOMAIN-CONTAINING PROTEIN"/>
    <property type="match status" value="1"/>
</dbReference>
<dbReference type="InterPro" id="IPR051703">
    <property type="entry name" value="NF-kappa-B_Signaling_Reg"/>
</dbReference>
<dbReference type="Proteomes" id="UP000574690">
    <property type="component" value="Unassembled WGS sequence"/>
</dbReference>
<dbReference type="SUPFAM" id="SSF52980">
    <property type="entry name" value="Restriction endonuclease-like"/>
    <property type="match status" value="1"/>
</dbReference>
<dbReference type="InterPro" id="IPR011335">
    <property type="entry name" value="Restrct_endonuc-II-like"/>
</dbReference>
<dbReference type="InterPro" id="IPR011604">
    <property type="entry name" value="PDDEXK-like_dom_sf"/>
</dbReference>
<reference evidence="3 4" key="1">
    <citation type="submission" date="2020-05" db="EMBL/GenBank/DDBJ databases">
        <title>DNA-SIP metagenomic assembled genomes.</title>
        <authorList>
            <person name="Yu J."/>
        </authorList>
    </citation>
    <scope>NUCLEOTIDE SEQUENCE [LARGE SCALE GENOMIC DNA]</scope>
    <source>
        <strain evidence="3">Bin5.27</strain>
    </source>
</reference>
<name>A0A850CBK5_9ACTN</name>
<proteinExistence type="predicted"/>
<dbReference type="PANTHER" id="PTHR46609:SF6">
    <property type="entry name" value="EXONUCLEASE, PHAGE-TYPE_RECB, C-TERMINAL DOMAIN-CONTAINING PROTEIN-RELATED"/>
    <property type="match status" value="1"/>
</dbReference>
<comment type="caution">
    <text evidence="3">The sequence shown here is derived from an EMBL/GenBank/DDBJ whole genome shotgun (WGS) entry which is preliminary data.</text>
</comment>
<protein>
    <recommendedName>
        <fullName evidence="2">YqaJ viral recombinase domain-containing protein</fullName>
    </recommendedName>
</protein>
<feature type="region of interest" description="Disordered" evidence="1">
    <location>
        <begin position="297"/>
        <end position="317"/>
    </location>
</feature>
<gene>
    <name evidence="3" type="ORF">HOQ43_10760</name>
</gene>
<organism evidence="3 4">
    <name type="scientific">Glycomyces artemisiae</name>
    <dbReference type="NCBI Taxonomy" id="1076443"/>
    <lineage>
        <taxon>Bacteria</taxon>
        <taxon>Bacillati</taxon>
        <taxon>Actinomycetota</taxon>
        <taxon>Actinomycetes</taxon>
        <taxon>Glycomycetales</taxon>
        <taxon>Glycomycetaceae</taxon>
        <taxon>Glycomyces</taxon>
    </lineage>
</organism>
<evidence type="ECO:0000259" key="2">
    <source>
        <dbReference type="Pfam" id="PF09588"/>
    </source>
</evidence>
<dbReference type="InterPro" id="IPR019080">
    <property type="entry name" value="YqaJ_viral_recombinase"/>
</dbReference>
<dbReference type="InterPro" id="IPR017482">
    <property type="entry name" value="Lambda-type_endonuclease"/>
</dbReference>
<dbReference type="AlphaFoldDB" id="A0A850CBK5"/>
<feature type="domain" description="YqaJ viral recombinase" evidence="2">
    <location>
        <begin position="26"/>
        <end position="163"/>
    </location>
</feature>
<evidence type="ECO:0000256" key="1">
    <source>
        <dbReference type="SAM" id="MobiDB-lite"/>
    </source>
</evidence>
<dbReference type="EMBL" id="JABFXE010000451">
    <property type="protein sequence ID" value="NUQ88930.1"/>
    <property type="molecule type" value="Genomic_DNA"/>
</dbReference>
<evidence type="ECO:0000313" key="3">
    <source>
        <dbReference type="EMBL" id="NUQ88930.1"/>
    </source>
</evidence>
<dbReference type="NCBIfam" id="TIGR03033">
    <property type="entry name" value="phage_rel_nuc"/>
    <property type="match status" value="1"/>
</dbReference>
<sequence length="317" mass="35085">MRIIGGLLDIHMRAQIMARYEVGSEEWHHARMDRLGGSEIAAVLGLSPWESRFSLWHRKQGIGAPTVETDEMRWGRLLEAPILAEFERRHAGEFDLNADGITLANRERPWQIATPDGILIHPEDAGITLGIVEVKTARTADGWGLEGTDEVPVYYRTQALWYLDALGLSVAHFAVLIAGSEYREYIVRADADEAAILRDAGAEFRADLEAGRRPNIDAHSSTYQVIRELHEAIDDITVDVPHDIAEPYLAAVAALREAKTAAAQTTAIVADFMGDARRAYWDGEQIAMRVPGRGTAPPFVRYTPPPKAPKTLKETSA</sequence>
<evidence type="ECO:0000313" key="4">
    <source>
        <dbReference type="Proteomes" id="UP000574690"/>
    </source>
</evidence>